<evidence type="ECO:0000259" key="2">
    <source>
        <dbReference type="PROSITE" id="PS50090"/>
    </source>
</evidence>
<dbReference type="InterPro" id="IPR009057">
    <property type="entry name" value="Homeodomain-like_sf"/>
</dbReference>
<feature type="domain" description="Myb-like" evidence="2">
    <location>
        <begin position="26"/>
        <end position="74"/>
    </location>
</feature>
<keyword evidence="4" id="KW-1185">Reference proteome</keyword>
<gene>
    <name evidence="3" type="ORF">I303_102107</name>
</gene>
<proteinExistence type="predicted"/>
<dbReference type="InterPro" id="IPR001005">
    <property type="entry name" value="SANT/Myb"/>
</dbReference>
<dbReference type="PROSITE" id="PS50090">
    <property type="entry name" value="MYB_LIKE"/>
    <property type="match status" value="1"/>
</dbReference>
<organism evidence="3 4">
    <name type="scientific">Kwoniella dejecticola CBS 10117</name>
    <dbReference type="NCBI Taxonomy" id="1296121"/>
    <lineage>
        <taxon>Eukaryota</taxon>
        <taxon>Fungi</taxon>
        <taxon>Dikarya</taxon>
        <taxon>Basidiomycota</taxon>
        <taxon>Agaricomycotina</taxon>
        <taxon>Tremellomycetes</taxon>
        <taxon>Tremellales</taxon>
        <taxon>Cryptococcaceae</taxon>
        <taxon>Kwoniella</taxon>
    </lineage>
</organism>
<protein>
    <recommendedName>
        <fullName evidence="2">Myb-like domain-containing protein</fullName>
    </recommendedName>
</protein>
<dbReference type="Gene3D" id="1.10.10.60">
    <property type="entry name" value="Homeodomain-like"/>
    <property type="match status" value="1"/>
</dbReference>
<dbReference type="Proteomes" id="UP000078595">
    <property type="component" value="Chromosome 2"/>
</dbReference>
<name>A0AAJ8MDP5_9TREE</name>
<dbReference type="KEGG" id="kdj:28965451"/>
<evidence type="ECO:0000313" key="4">
    <source>
        <dbReference type="Proteomes" id="UP000078595"/>
    </source>
</evidence>
<feature type="region of interest" description="Disordered" evidence="1">
    <location>
        <begin position="1"/>
        <end position="37"/>
    </location>
</feature>
<dbReference type="AlphaFoldDB" id="A0AAJ8MDP5"/>
<reference evidence="3" key="2">
    <citation type="submission" date="2024-02" db="EMBL/GenBank/DDBJ databases">
        <title>Comparative genomics of Cryptococcus and Kwoniella reveals pathogenesis evolution and contrasting modes of karyotype evolution via chromosome fusion or intercentromeric recombination.</title>
        <authorList>
            <person name="Coelho M.A."/>
            <person name="David-Palma M."/>
            <person name="Shea T."/>
            <person name="Bowers K."/>
            <person name="McGinley-Smith S."/>
            <person name="Mohammad A.W."/>
            <person name="Gnirke A."/>
            <person name="Yurkov A.M."/>
            <person name="Nowrousian M."/>
            <person name="Sun S."/>
            <person name="Cuomo C.A."/>
            <person name="Heitman J."/>
        </authorList>
    </citation>
    <scope>NUCLEOTIDE SEQUENCE</scope>
    <source>
        <strain evidence="3">CBS 10117</strain>
    </source>
</reference>
<dbReference type="CDD" id="cd00167">
    <property type="entry name" value="SANT"/>
    <property type="match status" value="1"/>
</dbReference>
<dbReference type="EMBL" id="CP144531">
    <property type="protein sequence ID" value="WWC59551.1"/>
    <property type="molecule type" value="Genomic_DNA"/>
</dbReference>
<dbReference type="RefSeq" id="XP_018265386.2">
    <property type="nucleotide sequence ID" value="XM_018405105.2"/>
</dbReference>
<evidence type="ECO:0000313" key="3">
    <source>
        <dbReference type="EMBL" id="WWC59551.1"/>
    </source>
</evidence>
<evidence type="ECO:0000256" key="1">
    <source>
        <dbReference type="SAM" id="MobiDB-lite"/>
    </source>
</evidence>
<reference evidence="3" key="1">
    <citation type="submission" date="2013-07" db="EMBL/GenBank/DDBJ databases">
        <authorList>
            <consortium name="The Broad Institute Genome Sequencing Platform"/>
            <person name="Cuomo C."/>
            <person name="Litvintseva A."/>
            <person name="Chen Y."/>
            <person name="Heitman J."/>
            <person name="Sun S."/>
            <person name="Springer D."/>
            <person name="Dromer F."/>
            <person name="Young S.K."/>
            <person name="Zeng Q."/>
            <person name="Gargeya S."/>
            <person name="Fitzgerald M."/>
            <person name="Abouelleil A."/>
            <person name="Alvarado L."/>
            <person name="Berlin A.M."/>
            <person name="Chapman S.B."/>
            <person name="Dewar J."/>
            <person name="Goldberg J."/>
            <person name="Griggs A."/>
            <person name="Gujja S."/>
            <person name="Hansen M."/>
            <person name="Howarth C."/>
            <person name="Imamovic A."/>
            <person name="Larimer J."/>
            <person name="McCowan C."/>
            <person name="Murphy C."/>
            <person name="Pearson M."/>
            <person name="Priest M."/>
            <person name="Roberts A."/>
            <person name="Saif S."/>
            <person name="Shea T."/>
            <person name="Sykes S."/>
            <person name="Wortman J."/>
            <person name="Nusbaum C."/>
            <person name="Birren B."/>
        </authorList>
    </citation>
    <scope>NUCLEOTIDE SEQUENCE</scope>
    <source>
        <strain evidence="3">CBS 10117</strain>
    </source>
</reference>
<dbReference type="SUPFAM" id="SSF46689">
    <property type="entry name" value="Homeodomain-like"/>
    <property type="match status" value="1"/>
</dbReference>
<sequence>MPADRGKTPSTPSKSKSKNKSSSDGPESPSKGVWSSGDKSLLFDHVINFGQTDWEKAVPGKTAQQAREQWKKTLLPQIRRQCGFLG</sequence>
<dbReference type="GeneID" id="28965451"/>
<accession>A0AAJ8MDP5</accession>